<sequence>MKTMTRALLAAGLIAGAQLAHAAGGTLIYCSEASPEGFDNAQYTGGNSFDASGHPLYNRLVEFEQGSTKLQPGLAESWTVSPDGKVYTFKLRKGVKFHTTENFKPTRDFNADDVVLSFDRMVNKNNAFRKAYPVEFPYASDTGLDANIVSVEKVDPTTVRFTLKEPDADLLAKIAMPFASVLSAEYVGQLMAAGKAGDINQKPVGTGPFVLKRYQKDAQIRYAANKDYWKKGAVKVDNLVYAITTDPSVRYQKMKAGECQIMSYPKPTDLAGMKADPKLKMMTSQGFNIGYLSYNVEKPQLKNPAVRKALDMAINRKAIIDAVYQGQGIEASNPIPPTLWSYNKSLKNPAFDPVKAKAALAKAGYPNGFEITLWAMPVQRPYNPNAKLMAEMIQADWAKIGVKAKIQSYEWGEYLKRMKNGEHDTGLIGWTGDYASPDNFLGVLLTCEAVGGSNYARYCSKEFDQLVLAARKSTNLAERTKLYAKAQEVFKRDMPWSTIAHSTVNQPMRKEVNGFKISPFGDYTFQNVSVK</sequence>
<organism evidence="5 6">
    <name type="scientific">Craterilacuibacter sinensis</name>
    <dbReference type="NCBI Taxonomy" id="2686017"/>
    <lineage>
        <taxon>Bacteria</taxon>
        <taxon>Pseudomonadati</taxon>
        <taxon>Pseudomonadota</taxon>
        <taxon>Betaproteobacteria</taxon>
        <taxon>Neisseriales</taxon>
        <taxon>Neisseriaceae</taxon>
        <taxon>Craterilacuibacter</taxon>
    </lineage>
</organism>
<keyword evidence="6" id="KW-1185">Reference proteome</keyword>
<reference evidence="5 6" key="1">
    <citation type="submission" date="2019-12" db="EMBL/GenBank/DDBJ databases">
        <title>Neisseriaceae gen. nov. sp. Genome sequencing and assembly.</title>
        <authorList>
            <person name="Liu Z."/>
            <person name="Li A."/>
        </authorList>
    </citation>
    <scope>NUCLEOTIDE SEQUENCE [LARGE SCALE GENOMIC DNA]</scope>
    <source>
        <strain evidence="5 6">B2N2-7</strain>
    </source>
</reference>
<accession>A0A845BHL8</accession>
<feature type="chain" id="PRO_5032462508" evidence="3">
    <location>
        <begin position="23"/>
        <end position="531"/>
    </location>
</feature>
<dbReference type="SUPFAM" id="SSF53850">
    <property type="entry name" value="Periplasmic binding protein-like II"/>
    <property type="match status" value="1"/>
</dbReference>
<dbReference type="GO" id="GO:0043190">
    <property type="term" value="C:ATP-binding cassette (ABC) transporter complex"/>
    <property type="evidence" value="ECO:0007669"/>
    <property type="project" value="InterPro"/>
</dbReference>
<dbReference type="RefSeq" id="WP_160794317.1">
    <property type="nucleotide sequence ID" value="NZ_WSSB01000001.1"/>
</dbReference>
<dbReference type="Gene3D" id="3.90.76.10">
    <property type="entry name" value="Dipeptide-binding Protein, Domain 1"/>
    <property type="match status" value="1"/>
</dbReference>
<dbReference type="InterPro" id="IPR039424">
    <property type="entry name" value="SBP_5"/>
</dbReference>
<dbReference type="Gene3D" id="3.10.105.10">
    <property type="entry name" value="Dipeptide-binding Protein, Domain 3"/>
    <property type="match status" value="1"/>
</dbReference>
<dbReference type="InterPro" id="IPR023765">
    <property type="entry name" value="SBP_5_CS"/>
</dbReference>
<dbReference type="CDD" id="cd08493">
    <property type="entry name" value="PBP2_DppA_like"/>
    <property type="match status" value="1"/>
</dbReference>
<dbReference type="FunFam" id="3.10.105.10:FF:000002">
    <property type="entry name" value="Dipeptide ABC transporter, substrate-binding protein"/>
    <property type="match status" value="1"/>
</dbReference>
<comment type="similarity">
    <text evidence="1">Belongs to the bacterial solute-binding protein 5 family.</text>
</comment>
<name>A0A845BHL8_9NEIS</name>
<feature type="domain" description="Solute-binding protein family 5" evidence="4">
    <location>
        <begin position="69"/>
        <end position="449"/>
    </location>
</feature>
<comment type="caution">
    <text evidence="5">The sequence shown here is derived from an EMBL/GenBank/DDBJ whole genome shotgun (WGS) entry which is preliminary data.</text>
</comment>
<dbReference type="PIRSF" id="PIRSF002741">
    <property type="entry name" value="MppA"/>
    <property type="match status" value="1"/>
</dbReference>
<protein>
    <submittedName>
        <fullName evidence="5">ABC transporter substrate-binding protein</fullName>
    </submittedName>
</protein>
<dbReference type="Pfam" id="PF00496">
    <property type="entry name" value="SBP_bac_5"/>
    <property type="match status" value="1"/>
</dbReference>
<dbReference type="InterPro" id="IPR030678">
    <property type="entry name" value="Peptide/Ni-bd"/>
</dbReference>
<dbReference type="Gene3D" id="3.40.190.10">
    <property type="entry name" value="Periplasmic binding protein-like II"/>
    <property type="match status" value="1"/>
</dbReference>
<dbReference type="GO" id="GO:0042938">
    <property type="term" value="P:dipeptide transport"/>
    <property type="evidence" value="ECO:0007669"/>
    <property type="project" value="TreeGrafter"/>
</dbReference>
<keyword evidence="2 3" id="KW-0732">Signal</keyword>
<evidence type="ECO:0000256" key="2">
    <source>
        <dbReference type="ARBA" id="ARBA00022729"/>
    </source>
</evidence>
<dbReference type="Proteomes" id="UP000467214">
    <property type="component" value="Unassembled WGS sequence"/>
</dbReference>
<gene>
    <name evidence="5" type="ORF">GQF02_01280</name>
</gene>
<dbReference type="PANTHER" id="PTHR30290:SF38">
    <property type="entry name" value="D,D-DIPEPTIDE-BINDING PERIPLASMIC PROTEIN DDPA-RELATED"/>
    <property type="match status" value="1"/>
</dbReference>
<evidence type="ECO:0000256" key="1">
    <source>
        <dbReference type="ARBA" id="ARBA00005695"/>
    </source>
</evidence>
<dbReference type="FunFam" id="3.40.190.10:FF:000036">
    <property type="entry name" value="Dipeptide ABC transporter, substrate-binding protein"/>
    <property type="match status" value="1"/>
</dbReference>
<evidence type="ECO:0000313" key="6">
    <source>
        <dbReference type="Proteomes" id="UP000467214"/>
    </source>
</evidence>
<dbReference type="AlphaFoldDB" id="A0A845BHL8"/>
<feature type="signal peptide" evidence="3">
    <location>
        <begin position="1"/>
        <end position="22"/>
    </location>
</feature>
<dbReference type="PROSITE" id="PS01040">
    <property type="entry name" value="SBP_BACTERIAL_5"/>
    <property type="match status" value="1"/>
</dbReference>
<evidence type="ECO:0000313" key="5">
    <source>
        <dbReference type="EMBL" id="MXR35632.1"/>
    </source>
</evidence>
<dbReference type="EMBL" id="WSSB01000001">
    <property type="protein sequence ID" value="MXR35632.1"/>
    <property type="molecule type" value="Genomic_DNA"/>
</dbReference>
<dbReference type="GO" id="GO:0030288">
    <property type="term" value="C:outer membrane-bounded periplasmic space"/>
    <property type="evidence" value="ECO:0007669"/>
    <property type="project" value="TreeGrafter"/>
</dbReference>
<evidence type="ECO:0000256" key="3">
    <source>
        <dbReference type="SAM" id="SignalP"/>
    </source>
</evidence>
<dbReference type="PANTHER" id="PTHR30290">
    <property type="entry name" value="PERIPLASMIC BINDING COMPONENT OF ABC TRANSPORTER"/>
    <property type="match status" value="1"/>
</dbReference>
<evidence type="ECO:0000259" key="4">
    <source>
        <dbReference type="Pfam" id="PF00496"/>
    </source>
</evidence>
<proteinExistence type="inferred from homology"/>
<dbReference type="InterPro" id="IPR000914">
    <property type="entry name" value="SBP_5_dom"/>
</dbReference>
<dbReference type="GO" id="GO:1904680">
    <property type="term" value="F:peptide transmembrane transporter activity"/>
    <property type="evidence" value="ECO:0007669"/>
    <property type="project" value="TreeGrafter"/>
</dbReference>